<evidence type="ECO:0000259" key="10">
    <source>
        <dbReference type="Pfam" id="PF00755"/>
    </source>
</evidence>
<evidence type="ECO:0000256" key="6">
    <source>
        <dbReference type="ARBA" id="ARBA00023098"/>
    </source>
</evidence>
<organism evidence="11 12">
    <name type="scientific">Saccoglossus kowalevskii</name>
    <name type="common">Acorn worm</name>
    <dbReference type="NCBI Taxonomy" id="10224"/>
    <lineage>
        <taxon>Eukaryota</taxon>
        <taxon>Metazoa</taxon>
        <taxon>Hemichordata</taxon>
        <taxon>Enteropneusta</taxon>
        <taxon>Harrimaniidae</taxon>
        <taxon>Saccoglossus</taxon>
    </lineage>
</organism>
<comment type="catalytic activity">
    <reaction evidence="8">
        <text>4,8-dimethylnonanoyl-CoA + (R)-carnitine = O-4,8-dimethylnonanoyl-(R)-carnitine + CoA</text>
        <dbReference type="Rhea" id="RHEA:44860"/>
        <dbReference type="ChEBI" id="CHEBI:16347"/>
        <dbReference type="ChEBI" id="CHEBI:57287"/>
        <dbReference type="ChEBI" id="CHEBI:77061"/>
        <dbReference type="ChEBI" id="CHEBI:84654"/>
    </reaction>
</comment>
<dbReference type="Proteomes" id="UP000694865">
    <property type="component" value="Unplaced"/>
</dbReference>
<comment type="pathway">
    <text evidence="1">Lipid metabolism; fatty acid beta-oxidation.</text>
</comment>
<keyword evidence="6" id="KW-0443">Lipid metabolism</keyword>
<dbReference type="GeneID" id="102804985"/>
<keyword evidence="3" id="KW-0813">Transport</keyword>
<dbReference type="Gene3D" id="1.10.275.20">
    <property type="entry name" value="Choline/Carnitine o-acyltransferase"/>
    <property type="match status" value="1"/>
</dbReference>
<dbReference type="InterPro" id="IPR042231">
    <property type="entry name" value="Cho/carn_acyl_trans_2"/>
</dbReference>
<accession>A0ABM0MS32</accession>
<comment type="similarity">
    <text evidence="2 9">Belongs to the carnitine/choline acetyltransferase family.</text>
</comment>
<evidence type="ECO:0000256" key="4">
    <source>
        <dbReference type="ARBA" id="ARBA00022679"/>
    </source>
</evidence>
<proteinExistence type="inferred from homology"/>
<dbReference type="InterPro" id="IPR023213">
    <property type="entry name" value="CAT-like_dom_sf"/>
</dbReference>
<keyword evidence="11" id="KW-1185">Reference proteome</keyword>
<dbReference type="Pfam" id="PF00755">
    <property type="entry name" value="Carn_acyltransf"/>
    <property type="match status" value="1"/>
</dbReference>
<evidence type="ECO:0000256" key="7">
    <source>
        <dbReference type="ARBA" id="ARBA00023315"/>
    </source>
</evidence>
<evidence type="ECO:0000256" key="9">
    <source>
        <dbReference type="RuleBase" id="RU003801"/>
    </source>
</evidence>
<reference evidence="12" key="1">
    <citation type="submission" date="2025-08" db="UniProtKB">
        <authorList>
            <consortium name="RefSeq"/>
        </authorList>
    </citation>
    <scope>IDENTIFICATION</scope>
    <source>
        <tissue evidence="12">Testes</tissue>
    </source>
</reference>
<dbReference type="SUPFAM" id="SSF52777">
    <property type="entry name" value="CoA-dependent acyltransferases"/>
    <property type="match status" value="2"/>
</dbReference>
<dbReference type="PANTHER" id="PTHR22589:SF67">
    <property type="entry name" value="PEROXISOMAL CARNITINE O-OCTANOYLTRANSFERASE"/>
    <property type="match status" value="1"/>
</dbReference>
<keyword evidence="4 9" id="KW-0808">Transferase</keyword>
<dbReference type="InterPro" id="IPR000542">
    <property type="entry name" value="Carn_acyl_trans"/>
</dbReference>
<keyword evidence="7 9" id="KW-0012">Acyltransferase</keyword>
<dbReference type="InterPro" id="IPR039551">
    <property type="entry name" value="Cho/carn_acyl_trans"/>
</dbReference>
<evidence type="ECO:0000256" key="2">
    <source>
        <dbReference type="ARBA" id="ARBA00005232"/>
    </source>
</evidence>
<evidence type="ECO:0000313" key="11">
    <source>
        <dbReference type="Proteomes" id="UP000694865"/>
    </source>
</evidence>
<dbReference type="PROSITE" id="PS00440">
    <property type="entry name" value="ACYLTRANSF_C_2"/>
    <property type="match status" value="1"/>
</dbReference>
<evidence type="ECO:0000256" key="5">
    <source>
        <dbReference type="ARBA" id="ARBA00022832"/>
    </source>
</evidence>
<name>A0ABM0MS32_SACKO</name>
<evidence type="ECO:0000256" key="1">
    <source>
        <dbReference type="ARBA" id="ARBA00005005"/>
    </source>
</evidence>
<feature type="domain" description="Choline/carnitine acyltransferase" evidence="10">
    <location>
        <begin position="14"/>
        <end position="462"/>
    </location>
</feature>
<sequence>MQRTFQFEEDLPSLPVPTLQHTLTRYLESVKPHVSLAEFERTTNIVKEFGNGIGKTLHENLLKKASTEKNWLENWWENTAYLSARGSKPFGGANVAYAILDMNVWPPKKGTQVERCALILWNVLKYWQSIHEETLPVESSRDKSNISMHQYRSIFSSSVVPGIEKDTITRHLKTEKEGNCPDHIIVLRKGHFYRFTATDDDGNILSAPELQRQLQYIKNTCENTPTIPSVGILTALDRTLWAQARTHLCKLNPHNISILNDIESSLLIISLEEISADTRQAVCEQSLFGNGHGRWFDKCYTLISFENGSFGANFDHSVMDGICVVNHVSHTTEQIISQDGIWKGSTNVRELPDPQELKFTMDDYITKTISKADEQYRNEADNVELTVKVTPFDRGVLKSKQIHPDAFMQLALHYTYYKMYNRPAPTYETATTRKFYHGRTETVRTCTMEAIQWYKAMLDDNIKVSISVFIGQFMQLNQY</sequence>
<dbReference type="Gene3D" id="3.30.559.70">
    <property type="entry name" value="Choline/Carnitine o-acyltransferase, domain 2"/>
    <property type="match status" value="1"/>
</dbReference>
<protein>
    <submittedName>
        <fullName evidence="12">Peroxisomal carnitine O-octanoyltransferase-like</fullName>
    </submittedName>
</protein>
<evidence type="ECO:0000313" key="12">
    <source>
        <dbReference type="RefSeq" id="XP_006822823.1"/>
    </source>
</evidence>
<dbReference type="Gene3D" id="3.30.559.10">
    <property type="entry name" value="Chloramphenicol acetyltransferase-like domain"/>
    <property type="match status" value="1"/>
</dbReference>
<gene>
    <name evidence="12" type="primary">LOC102804985</name>
</gene>
<keyword evidence="5" id="KW-0276">Fatty acid metabolism</keyword>
<dbReference type="RefSeq" id="XP_006822823.1">
    <property type="nucleotide sequence ID" value="XM_006822760.1"/>
</dbReference>
<evidence type="ECO:0000256" key="8">
    <source>
        <dbReference type="ARBA" id="ARBA00048999"/>
    </source>
</evidence>
<dbReference type="InterPro" id="IPR042572">
    <property type="entry name" value="Carn_acyl_trans_N"/>
</dbReference>
<dbReference type="PANTHER" id="PTHR22589">
    <property type="entry name" value="CARNITINE O-ACYLTRANSFERASE"/>
    <property type="match status" value="1"/>
</dbReference>
<evidence type="ECO:0000256" key="3">
    <source>
        <dbReference type="ARBA" id="ARBA00022448"/>
    </source>
</evidence>